<dbReference type="InterPro" id="IPR000594">
    <property type="entry name" value="ThiF_NAD_FAD-bd"/>
</dbReference>
<name>A0ABW1NMJ6_9ACTN</name>
<feature type="region of interest" description="Disordered" evidence="1">
    <location>
        <begin position="336"/>
        <end position="355"/>
    </location>
</feature>
<sequence length="426" mass="44769">MTMARRETIAEDGTAGGGPMNVARQEAAPEDGTAGEAPQRPRIKPEHRAYRTTEGNVRIGGVVYGIGAEIADPGGWVWTLAEAMDGTRSPAEIRAEVVRAHPELPEHAVRQAMADLQAAGYVDDAAPAASPEPSARERSRYDRGVALLRWMDRTPRTDPWQAQDLLRRARVLLVGIGGTGGFAAQSLVASGVGHLHCVDPDVVELSNLNRQPLFREPDLGRPKTDAALSSLRSLNSDVTVTAARHTVRSPACFHALLTTPPAGTAPPGVRDLPVYDLLVLAADRPAEIRAWANEVCLELGVPWVDGGYQGPLVSAGVHVPGRGACWECLRAGEAERRETGQADGDAGAPIPTSSPAGAVTAGMSGLLLAHAALALLTGVPPMEPGFRFGLNLMLPGDPVLERHPRRPDCPACGDTRPTGVPSGGAS</sequence>
<dbReference type="PANTHER" id="PTHR10953:SF102">
    <property type="entry name" value="ADENYLYLTRANSFERASE AND SULFURTRANSFERASE MOCS3"/>
    <property type="match status" value="1"/>
</dbReference>
<dbReference type="RefSeq" id="WP_380757839.1">
    <property type="nucleotide sequence ID" value="NZ_JBHSRF010000045.1"/>
</dbReference>
<gene>
    <name evidence="3" type="ORF">ACFP1K_25825</name>
</gene>
<dbReference type="SUPFAM" id="SSF69572">
    <property type="entry name" value="Activating enzymes of the ubiquitin-like proteins"/>
    <property type="match status" value="1"/>
</dbReference>
<protein>
    <submittedName>
        <fullName evidence="3">HesA/MoeB/ThiF family protein</fullName>
    </submittedName>
</protein>
<comment type="caution">
    <text evidence="3">The sequence shown here is derived from an EMBL/GenBank/DDBJ whole genome shotgun (WGS) entry which is preliminary data.</text>
</comment>
<dbReference type="EMBL" id="JBHSRF010000045">
    <property type="protein sequence ID" value="MFC6084604.1"/>
    <property type="molecule type" value="Genomic_DNA"/>
</dbReference>
<evidence type="ECO:0000259" key="2">
    <source>
        <dbReference type="Pfam" id="PF00899"/>
    </source>
</evidence>
<proteinExistence type="predicted"/>
<dbReference type="Gene3D" id="3.90.930.60">
    <property type="match status" value="1"/>
</dbReference>
<dbReference type="Gene3D" id="3.40.50.720">
    <property type="entry name" value="NAD(P)-binding Rossmann-like Domain"/>
    <property type="match status" value="1"/>
</dbReference>
<evidence type="ECO:0000256" key="1">
    <source>
        <dbReference type="SAM" id="MobiDB-lite"/>
    </source>
</evidence>
<dbReference type="InterPro" id="IPR045886">
    <property type="entry name" value="ThiF/MoeB/HesA"/>
</dbReference>
<reference evidence="4" key="1">
    <citation type="journal article" date="2019" name="Int. J. Syst. Evol. Microbiol.">
        <title>The Global Catalogue of Microorganisms (GCM) 10K type strain sequencing project: providing services to taxonomists for standard genome sequencing and annotation.</title>
        <authorList>
            <consortium name="The Broad Institute Genomics Platform"/>
            <consortium name="The Broad Institute Genome Sequencing Center for Infectious Disease"/>
            <person name="Wu L."/>
            <person name="Ma J."/>
        </authorList>
    </citation>
    <scope>NUCLEOTIDE SEQUENCE [LARGE SCALE GENOMIC DNA]</scope>
    <source>
        <strain evidence="4">JCM 30346</strain>
    </source>
</reference>
<keyword evidence="4" id="KW-1185">Reference proteome</keyword>
<feature type="region of interest" description="Disordered" evidence="1">
    <location>
        <begin position="1"/>
        <end position="52"/>
    </location>
</feature>
<evidence type="ECO:0000313" key="4">
    <source>
        <dbReference type="Proteomes" id="UP001596137"/>
    </source>
</evidence>
<feature type="region of interest" description="Disordered" evidence="1">
    <location>
        <begin position="402"/>
        <end position="426"/>
    </location>
</feature>
<organism evidence="3 4">
    <name type="scientific">Sphaerisporangium aureirubrum</name>
    <dbReference type="NCBI Taxonomy" id="1544736"/>
    <lineage>
        <taxon>Bacteria</taxon>
        <taxon>Bacillati</taxon>
        <taxon>Actinomycetota</taxon>
        <taxon>Actinomycetes</taxon>
        <taxon>Streptosporangiales</taxon>
        <taxon>Streptosporangiaceae</taxon>
        <taxon>Sphaerisporangium</taxon>
    </lineage>
</organism>
<dbReference type="InterPro" id="IPR035985">
    <property type="entry name" value="Ubiquitin-activating_enz"/>
</dbReference>
<dbReference type="Pfam" id="PF00899">
    <property type="entry name" value="ThiF"/>
    <property type="match status" value="1"/>
</dbReference>
<accession>A0ABW1NMJ6</accession>
<evidence type="ECO:0000313" key="3">
    <source>
        <dbReference type="EMBL" id="MFC6084604.1"/>
    </source>
</evidence>
<dbReference type="Proteomes" id="UP001596137">
    <property type="component" value="Unassembled WGS sequence"/>
</dbReference>
<dbReference type="PANTHER" id="PTHR10953">
    <property type="entry name" value="UBIQUITIN-ACTIVATING ENZYME E1"/>
    <property type="match status" value="1"/>
</dbReference>
<feature type="domain" description="THIF-type NAD/FAD binding fold" evidence="2">
    <location>
        <begin position="162"/>
        <end position="393"/>
    </location>
</feature>